<dbReference type="InterPro" id="IPR019430">
    <property type="entry name" value="7TM_GPCR_serpentine_rcpt_Srx"/>
</dbReference>
<evidence type="ECO:0000313" key="4">
    <source>
        <dbReference type="Proteomes" id="UP001303046"/>
    </source>
</evidence>
<proteinExistence type="predicted"/>
<reference evidence="3 4" key="1">
    <citation type="submission" date="2023-08" db="EMBL/GenBank/DDBJ databases">
        <title>A Necator americanus chromosomal reference genome.</title>
        <authorList>
            <person name="Ilik V."/>
            <person name="Petrzelkova K.J."/>
            <person name="Pardy F."/>
            <person name="Fuh T."/>
            <person name="Niatou-Singa F.S."/>
            <person name="Gouil Q."/>
            <person name="Baker L."/>
            <person name="Ritchie M.E."/>
            <person name="Jex A.R."/>
            <person name="Gazzola D."/>
            <person name="Li H."/>
            <person name="Toshio Fujiwara R."/>
            <person name="Zhan B."/>
            <person name="Aroian R.V."/>
            <person name="Pafco B."/>
            <person name="Schwarz E.M."/>
        </authorList>
    </citation>
    <scope>NUCLEOTIDE SEQUENCE [LARGE SCALE GENOMIC DNA]</scope>
    <source>
        <strain evidence="3 4">Aroian</strain>
        <tissue evidence="3">Whole animal</tissue>
    </source>
</reference>
<sequence>MKMVPSKMLLQPSAVLLLKKNFRFYIQGLLTSVTLASIVVCFNLISQFTTNRWQNFLTTTFIWLIAHVMDGVIIISFNKPFRILFWRPCSVLKQKKNTRSGPMFPST</sequence>
<gene>
    <name evidence="3" type="primary">Necator_chrI.g1484</name>
    <name evidence="3" type="ORF">RB195_005358</name>
</gene>
<keyword evidence="4" id="KW-1185">Reference proteome</keyword>
<dbReference type="PANTHER" id="PTHR23017:SF3">
    <property type="entry name" value="G-PROTEIN COUPLED RECEPTORS FAMILY 1 PROFILE DOMAIN-CONTAINING PROTEIN"/>
    <property type="match status" value="1"/>
</dbReference>
<evidence type="ECO:0000259" key="2">
    <source>
        <dbReference type="Pfam" id="PF10328"/>
    </source>
</evidence>
<evidence type="ECO:0000256" key="1">
    <source>
        <dbReference type="SAM" id="Phobius"/>
    </source>
</evidence>
<comment type="caution">
    <text evidence="3">The sequence shown here is derived from an EMBL/GenBank/DDBJ whole genome shotgun (WGS) entry which is preliminary data.</text>
</comment>
<feature type="transmembrane region" description="Helical" evidence="1">
    <location>
        <begin position="57"/>
        <end position="77"/>
    </location>
</feature>
<keyword evidence="1" id="KW-1133">Transmembrane helix</keyword>
<protein>
    <recommendedName>
        <fullName evidence="2">7TM GPCR serpentine receptor class x (Srx) domain-containing protein</fullName>
    </recommendedName>
</protein>
<dbReference type="Pfam" id="PF10328">
    <property type="entry name" value="7TM_GPCR_Srx"/>
    <property type="match status" value="1"/>
</dbReference>
<dbReference type="Proteomes" id="UP001303046">
    <property type="component" value="Unassembled WGS sequence"/>
</dbReference>
<keyword evidence="1" id="KW-0472">Membrane</keyword>
<dbReference type="PANTHER" id="PTHR23017">
    <property type="entry name" value="SERPENTINE RECEPTOR, CLASS X"/>
    <property type="match status" value="1"/>
</dbReference>
<name>A0ABR1BME8_NECAM</name>
<feature type="transmembrane region" description="Helical" evidence="1">
    <location>
        <begin position="24"/>
        <end position="45"/>
    </location>
</feature>
<feature type="domain" description="7TM GPCR serpentine receptor class x (Srx)" evidence="2">
    <location>
        <begin position="19"/>
        <end position="78"/>
    </location>
</feature>
<dbReference type="EMBL" id="JAVFWL010000001">
    <property type="protein sequence ID" value="KAK6727618.1"/>
    <property type="molecule type" value="Genomic_DNA"/>
</dbReference>
<accession>A0ABR1BME8</accession>
<keyword evidence="1" id="KW-0812">Transmembrane</keyword>
<evidence type="ECO:0000313" key="3">
    <source>
        <dbReference type="EMBL" id="KAK6727618.1"/>
    </source>
</evidence>
<organism evidence="3 4">
    <name type="scientific">Necator americanus</name>
    <name type="common">Human hookworm</name>
    <dbReference type="NCBI Taxonomy" id="51031"/>
    <lineage>
        <taxon>Eukaryota</taxon>
        <taxon>Metazoa</taxon>
        <taxon>Ecdysozoa</taxon>
        <taxon>Nematoda</taxon>
        <taxon>Chromadorea</taxon>
        <taxon>Rhabditida</taxon>
        <taxon>Rhabditina</taxon>
        <taxon>Rhabditomorpha</taxon>
        <taxon>Strongyloidea</taxon>
        <taxon>Ancylostomatidae</taxon>
        <taxon>Bunostominae</taxon>
        <taxon>Necator</taxon>
    </lineage>
</organism>